<dbReference type="Proteomes" id="UP001302676">
    <property type="component" value="Unassembled WGS sequence"/>
</dbReference>
<evidence type="ECO:0000313" key="4">
    <source>
        <dbReference type="Proteomes" id="UP001302676"/>
    </source>
</evidence>
<feature type="compositionally biased region" description="Polar residues" evidence="1">
    <location>
        <begin position="270"/>
        <end position="281"/>
    </location>
</feature>
<comment type="caution">
    <text evidence="3">The sequence shown here is derived from an EMBL/GenBank/DDBJ whole genome shotgun (WGS) entry which is preliminary data.</text>
</comment>
<keyword evidence="4" id="KW-1185">Reference proteome</keyword>
<sequence length="366" mass="39958">MSSVDLDQVLYARARWRKTILIPLWVFQLTVLLGLMGIFAYRLAETFEHYEEMNKLNQVPIVEVVWEATNVGFNLIALILTIVEIARKATERLTPFMMVSTQIMKLTLAFAVLALDIVAYLQRMDGYYSTIGLSLDCGLLAANLLALIYSIKTYRRVLHYEDYHLTANTRGHVYAPGEESLEMGHGGYRGTTPNKPFDSSSRGMVTEHTTELHFSDSAYPSQTTQQQPLNPSHSNSDLKRQVDRAISAEFGWGDNNNPPPGGPESFHPGASSSSNVGQQSAHESRESDINRSGSVVLGGGKVAVHHGGVVAPDLHRQQSWVTERGVVTDGVGGGDGDLGGGHGEGGHGRRGSGSREEDEEALLPGR</sequence>
<feature type="transmembrane region" description="Helical" evidence="2">
    <location>
        <begin position="127"/>
        <end position="149"/>
    </location>
</feature>
<organism evidence="3 4">
    <name type="scientific">Dichotomopilus funicola</name>
    <dbReference type="NCBI Taxonomy" id="1934379"/>
    <lineage>
        <taxon>Eukaryota</taxon>
        <taxon>Fungi</taxon>
        <taxon>Dikarya</taxon>
        <taxon>Ascomycota</taxon>
        <taxon>Pezizomycotina</taxon>
        <taxon>Sordariomycetes</taxon>
        <taxon>Sordariomycetidae</taxon>
        <taxon>Sordariales</taxon>
        <taxon>Chaetomiaceae</taxon>
        <taxon>Dichotomopilus</taxon>
    </lineage>
</organism>
<feature type="region of interest" description="Disordered" evidence="1">
    <location>
        <begin position="219"/>
        <end position="294"/>
    </location>
</feature>
<dbReference type="RefSeq" id="XP_062636446.1">
    <property type="nucleotide sequence ID" value="XM_062784011.1"/>
</dbReference>
<feature type="region of interest" description="Disordered" evidence="1">
    <location>
        <begin position="184"/>
        <end position="206"/>
    </location>
</feature>
<reference evidence="3" key="2">
    <citation type="submission" date="2023-05" db="EMBL/GenBank/DDBJ databases">
        <authorList>
            <consortium name="Lawrence Berkeley National Laboratory"/>
            <person name="Steindorff A."/>
            <person name="Hensen N."/>
            <person name="Bonometti L."/>
            <person name="Westerberg I."/>
            <person name="Brannstrom I.O."/>
            <person name="Guillou S."/>
            <person name="Cros-Aarteil S."/>
            <person name="Calhoun S."/>
            <person name="Haridas S."/>
            <person name="Kuo A."/>
            <person name="Mondo S."/>
            <person name="Pangilinan J."/>
            <person name="Riley R."/>
            <person name="Labutti K."/>
            <person name="Andreopoulos B."/>
            <person name="Lipzen A."/>
            <person name="Chen C."/>
            <person name="Yanf M."/>
            <person name="Daum C."/>
            <person name="Ng V."/>
            <person name="Clum A."/>
            <person name="Ohm R."/>
            <person name="Martin F."/>
            <person name="Silar P."/>
            <person name="Natvig D."/>
            <person name="Lalanne C."/>
            <person name="Gautier V."/>
            <person name="Ament-Velasquez S.L."/>
            <person name="Kruys A."/>
            <person name="Hutchinson M.I."/>
            <person name="Powell A.J."/>
            <person name="Barry K."/>
            <person name="Miller A.N."/>
            <person name="Grigoriev I.V."/>
            <person name="Debuchy R."/>
            <person name="Gladieux P."/>
            <person name="Thoren M.H."/>
            <person name="Johannesson H."/>
        </authorList>
    </citation>
    <scope>NUCLEOTIDE SEQUENCE</scope>
    <source>
        <strain evidence="3">CBS 141.50</strain>
    </source>
</reference>
<keyword evidence="2" id="KW-1133">Transmembrane helix</keyword>
<feature type="compositionally biased region" description="Polar residues" evidence="1">
    <location>
        <begin position="219"/>
        <end position="235"/>
    </location>
</feature>
<feature type="compositionally biased region" description="Polar residues" evidence="1">
    <location>
        <begin position="191"/>
        <end position="203"/>
    </location>
</feature>
<name>A0AAN6ZKY0_9PEZI</name>
<feature type="transmembrane region" description="Helical" evidence="2">
    <location>
        <begin position="64"/>
        <end position="83"/>
    </location>
</feature>
<evidence type="ECO:0000256" key="1">
    <source>
        <dbReference type="SAM" id="MobiDB-lite"/>
    </source>
</evidence>
<feature type="compositionally biased region" description="Acidic residues" evidence="1">
    <location>
        <begin position="356"/>
        <end position="366"/>
    </location>
</feature>
<dbReference type="GeneID" id="87820624"/>
<reference evidence="3" key="1">
    <citation type="journal article" date="2023" name="Mol. Phylogenet. Evol.">
        <title>Genome-scale phylogeny and comparative genomics of the fungal order Sordariales.</title>
        <authorList>
            <person name="Hensen N."/>
            <person name="Bonometti L."/>
            <person name="Westerberg I."/>
            <person name="Brannstrom I.O."/>
            <person name="Guillou S."/>
            <person name="Cros-Aarteil S."/>
            <person name="Calhoun S."/>
            <person name="Haridas S."/>
            <person name="Kuo A."/>
            <person name="Mondo S."/>
            <person name="Pangilinan J."/>
            <person name="Riley R."/>
            <person name="LaButti K."/>
            <person name="Andreopoulos B."/>
            <person name="Lipzen A."/>
            <person name="Chen C."/>
            <person name="Yan M."/>
            <person name="Daum C."/>
            <person name="Ng V."/>
            <person name="Clum A."/>
            <person name="Steindorff A."/>
            <person name="Ohm R.A."/>
            <person name="Martin F."/>
            <person name="Silar P."/>
            <person name="Natvig D.O."/>
            <person name="Lalanne C."/>
            <person name="Gautier V."/>
            <person name="Ament-Velasquez S.L."/>
            <person name="Kruys A."/>
            <person name="Hutchinson M.I."/>
            <person name="Powell A.J."/>
            <person name="Barry K."/>
            <person name="Miller A.N."/>
            <person name="Grigoriev I.V."/>
            <person name="Debuchy R."/>
            <person name="Gladieux P."/>
            <person name="Hiltunen Thoren M."/>
            <person name="Johannesson H."/>
        </authorList>
    </citation>
    <scope>NUCLEOTIDE SEQUENCE</scope>
    <source>
        <strain evidence="3">CBS 141.50</strain>
    </source>
</reference>
<proteinExistence type="predicted"/>
<feature type="compositionally biased region" description="Gly residues" evidence="1">
    <location>
        <begin position="330"/>
        <end position="343"/>
    </location>
</feature>
<evidence type="ECO:0000313" key="3">
    <source>
        <dbReference type="EMBL" id="KAK4143075.1"/>
    </source>
</evidence>
<feature type="transmembrane region" description="Helical" evidence="2">
    <location>
        <begin position="20"/>
        <end position="44"/>
    </location>
</feature>
<gene>
    <name evidence="3" type="ORF">C8A04DRAFT_37798</name>
</gene>
<keyword evidence="2" id="KW-0812">Transmembrane</keyword>
<accession>A0AAN6ZKY0</accession>
<dbReference type="AlphaFoldDB" id="A0AAN6ZKY0"/>
<keyword evidence="2" id="KW-0472">Membrane</keyword>
<dbReference type="EMBL" id="MU853590">
    <property type="protein sequence ID" value="KAK4143075.1"/>
    <property type="molecule type" value="Genomic_DNA"/>
</dbReference>
<feature type="transmembrane region" description="Helical" evidence="2">
    <location>
        <begin position="103"/>
        <end position="121"/>
    </location>
</feature>
<feature type="region of interest" description="Disordered" evidence="1">
    <location>
        <begin position="314"/>
        <end position="366"/>
    </location>
</feature>
<protein>
    <submittedName>
        <fullName evidence="3">Uncharacterized protein</fullName>
    </submittedName>
</protein>
<evidence type="ECO:0000256" key="2">
    <source>
        <dbReference type="SAM" id="Phobius"/>
    </source>
</evidence>